<accession>A0AAI9UV62</accession>
<gene>
    <name evidence="1" type="ORF">CMEL01_12440</name>
</gene>
<evidence type="ECO:0000313" key="1">
    <source>
        <dbReference type="EMBL" id="KAK1465085.1"/>
    </source>
</evidence>
<comment type="caution">
    <text evidence="1">The sequence shown here is derived from an EMBL/GenBank/DDBJ whole genome shotgun (WGS) entry which is preliminary data.</text>
</comment>
<dbReference type="EMBL" id="MLGG01000005">
    <property type="protein sequence ID" value="KAK1465085.1"/>
    <property type="molecule type" value="Genomic_DNA"/>
</dbReference>
<dbReference type="Proteomes" id="UP001239795">
    <property type="component" value="Unassembled WGS sequence"/>
</dbReference>
<dbReference type="AlphaFoldDB" id="A0AAI9UV62"/>
<proteinExistence type="predicted"/>
<keyword evidence="2" id="KW-1185">Reference proteome</keyword>
<organism evidence="1 2">
    <name type="scientific">Colletotrichum melonis</name>
    <dbReference type="NCBI Taxonomy" id="1209925"/>
    <lineage>
        <taxon>Eukaryota</taxon>
        <taxon>Fungi</taxon>
        <taxon>Dikarya</taxon>
        <taxon>Ascomycota</taxon>
        <taxon>Pezizomycotina</taxon>
        <taxon>Sordariomycetes</taxon>
        <taxon>Hypocreomycetidae</taxon>
        <taxon>Glomerellales</taxon>
        <taxon>Glomerellaceae</taxon>
        <taxon>Colletotrichum</taxon>
        <taxon>Colletotrichum acutatum species complex</taxon>
    </lineage>
</organism>
<evidence type="ECO:0000313" key="2">
    <source>
        <dbReference type="Proteomes" id="UP001239795"/>
    </source>
</evidence>
<reference evidence="1 2" key="1">
    <citation type="submission" date="2016-10" db="EMBL/GenBank/DDBJ databases">
        <title>The genome sequence of Colletotrichum fioriniae PJ7.</title>
        <authorList>
            <person name="Baroncelli R."/>
        </authorList>
    </citation>
    <scope>NUCLEOTIDE SEQUENCE [LARGE SCALE GENOMIC DNA]</scope>
    <source>
        <strain evidence="1">Col 31</strain>
    </source>
</reference>
<sequence length="87" mass="10420">MSKLSPGYKDTYVRHEEMPLSRRVLHFCAQEVVWVCREKDPQSLWYRTVNEYSRLRLSKEQDKMAALSGLAEQMQSLRPPEDRYQIE</sequence>
<dbReference type="PANTHER" id="PTHR33112:SF16">
    <property type="entry name" value="HETEROKARYON INCOMPATIBILITY DOMAIN-CONTAINING PROTEIN"/>
    <property type="match status" value="1"/>
</dbReference>
<protein>
    <submittedName>
        <fullName evidence="1">Uncharacterized protein</fullName>
    </submittedName>
</protein>
<dbReference type="PANTHER" id="PTHR33112">
    <property type="entry name" value="DOMAIN PROTEIN, PUTATIVE-RELATED"/>
    <property type="match status" value="1"/>
</dbReference>
<name>A0AAI9UV62_9PEZI</name>